<feature type="compositionally biased region" description="Basic and acidic residues" evidence="2">
    <location>
        <begin position="358"/>
        <end position="367"/>
    </location>
</feature>
<dbReference type="PROSITE" id="PS50850">
    <property type="entry name" value="MFS"/>
    <property type="match status" value="1"/>
</dbReference>
<dbReference type="PANTHER" id="PTHR11360:SF260">
    <property type="entry name" value="MFS DOMAIN-CONTAINING PROTEIN"/>
    <property type="match status" value="1"/>
</dbReference>
<feature type="transmembrane region" description="Helical" evidence="3">
    <location>
        <begin position="69"/>
        <end position="89"/>
    </location>
</feature>
<feature type="transmembrane region" description="Helical" evidence="3">
    <location>
        <begin position="226"/>
        <end position="244"/>
    </location>
</feature>
<feature type="region of interest" description="Disordered" evidence="2">
    <location>
        <begin position="358"/>
        <end position="398"/>
    </location>
</feature>
<keyword evidence="3" id="KW-1133">Transmembrane helix</keyword>
<feature type="transmembrane region" description="Helical" evidence="3">
    <location>
        <begin position="109"/>
        <end position="130"/>
    </location>
</feature>
<accession>A0AA89BSM3</accession>
<feature type="transmembrane region" description="Helical" evidence="3">
    <location>
        <begin position="520"/>
        <end position="539"/>
    </location>
</feature>
<dbReference type="InterPro" id="IPR011701">
    <property type="entry name" value="MFS"/>
</dbReference>
<dbReference type="GO" id="GO:0008028">
    <property type="term" value="F:monocarboxylic acid transmembrane transporter activity"/>
    <property type="evidence" value="ECO:0007669"/>
    <property type="project" value="TreeGrafter"/>
</dbReference>
<evidence type="ECO:0000256" key="3">
    <source>
        <dbReference type="SAM" id="Phobius"/>
    </source>
</evidence>
<dbReference type="Gene3D" id="1.20.1250.20">
    <property type="entry name" value="MFS general substrate transporter like domains"/>
    <property type="match status" value="2"/>
</dbReference>
<keyword evidence="3" id="KW-0472">Membrane</keyword>
<dbReference type="CDD" id="cd17352">
    <property type="entry name" value="MFS_MCT_SLC16"/>
    <property type="match status" value="1"/>
</dbReference>
<name>A0AA89BSM3_PINIB</name>
<feature type="transmembrane region" description="Helical" evidence="3">
    <location>
        <begin position="160"/>
        <end position="180"/>
    </location>
</feature>
<keyword evidence="6" id="KW-1185">Reference proteome</keyword>
<sequence>MEVTGCDNDIFGIIDVAKVTIADHLILGLGDDAYDTRYHADKKIKQRSKDEDIQENLEAKEYPKGGWKWMILFSAFIFNVIVDGCSYSFGVLYTRLVKDFKSSRSDTAWIGSVFASAPLLCGPVASFVTNRYGFRKASIFGGIIAFIGLFSSVFAPSVEILCITFGVIGGIGFSLPYLVSSVIVPIYFHRKVALASGIAECGSGVGTLIFAPLLEYLISQYGWRGAILITAGIVANTVVCGAVNRPFNPSSKKKEEEDSETSIPKLVDKKILKDASETDMVSSKKKEEEDNETSIPKLTDKTFLKDESETDMVSSKKKEDNETSIPKFTDKTFLKDESETDMVSSKKKEDNETSIPKFTDKTFLKDESETDMVSSKKKEEEDNQTSMSKVADKDVSENEMMSSHVNTSLKEDATNIHVSTIINVSYSESIDQTVENEHSTSCSKLKLLLTCHGCKQIERNKEANTCCTSKCSITVFDTSILFNWRYMMFSFSNIILYLWYDVPYMFTVDRAVELGENEFDASLLISAVGVLHTIGNVAFGFIGDRKGVNRSLFYSVALWLCGVSLAVVPLFDKLIDYGIFIGVYGLFSAVTEALKVAILVDVVGMDKLTDAYGLLLFLQGIANLTGPPIAGRLFDVTGTYDYTFYIAGISLVVAGLFSVIPSFGLQNKTEN</sequence>
<dbReference type="InterPro" id="IPR036259">
    <property type="entry name" value="MFS_trans_sf"/>
</dbReference>
<feature type="transmembrane region" description="Helical" evidence="3">
    <location>
        <begin position="137"/>
        <end position="154"/>
    </location>
</feature>
<proteinExistence type="predicted"/>
<evidence type="ECO:0000256" key="1">
    <source>
        <dbReference type="ARBA" id="ARBA00004141"/>
    </source>
</evidence>
<feature type="transmembrane region" description="Helical" evidence="3">
    <location>
        <begin position="612"/>
        <end position="630"/>
    </location>
</feature>
<gene>
    <name evidence="5" type="ORF">FSP39_004939</name>
</gene>
<comment type="caution">
    <text evidence="5">The sequence shown here is derived from an EMBL/GenBank/DDBJ whole genome shotgun (WGS) entry which is preliminary data.</text>
</comment>
<dbReference type="GO" id="GO:0016020">
    <property type="term" value="C:membrane"/>
    <property type="evidence" value="ECO:0007669"/>
    <property type="project" value="UniProtKB-SubCell"/>
</dbReference>
<evidence type="ECO:0000256" key="2">
    <source>
        <dbReference type="SAM" id="MobiDB-lite"/>
    </source>
</evidence>
<feature type="compositionally biased region" description="Basic and acidic residues" evidence="2">
    <location>
        <begin position="298"/>
        <end position="307"/>
    </location>
</feature>
<dbReference type="AlphaFoldDB" id="A0AA89BSM3"/>
<dbReference type="Pfam" id="PF07690">
    <property type="entry name" value="MFS_1"/>
    <property type="match status" value="2"/>
</dbReference>
<feature type="transmembrane region" description="Helical" evidence="3">
    <location>
        <begin position="192"/>
        <end position="214"/>
    </location>
</feature>
<dbReference type="SUPFAM" id="SSF103473">
    <property type="entry name" value="MFS general substrate transporter"/>
    <property type="match status" value="1"/>
</dbReference>
<dbReference type="InterPro" id="IPR020846">
    <property type="entry name" value="MFS_dom"/>
</dbReference>
<feature type="compositionally biased region" description="Basic and acidic residues" evidence="2">
    <location>
        <begin position="278"/>
        <end position="288"/>
    </location>
</feature>
<evidence type="ECO:0000313" key="6">
    <source>
        <dbReference type="Proteomes" id="UP001186944"/>
    </source>
</evidence>
<dbReference type="Proteomes" id="UP001186944">
    <property type="component" value="Unassembled WGS sequence"/>
</dbReference>
<protein>
    <recommendedName>
        <fullName evidence="4">Major facilitator superfamily (MFS) profile domain-containing protein</fullName>
    </recommendedName>
</protein>
<feature type="region of interest" description="Disordered" evidence="2">
    <location>
        <begin position="278"/>
        <end position="323"/>
    </location>
</feature>
<dbReference type="PANTHER" id="PTHR11360">
    <property type="entry name" value="MONOCARBOXYLATE TRANSPORTER"/>
    <property type="match status" value="1"/>
</dbReference>
<organism evidence="5 6">
    <name type="scientific">Pinctada imbricata</name>
    <name type="common">Atlantic pearl-oyster</name>
    <name type="synonym">Pinctada martensii</name>
    <dbReference type="NCBI Taxonomy" id="66713"/>
    <lineage>
        <taxon>Eukaryota</taxon>
        <taxon>Metazoa</taxon>
        <taxon>Spiralia</taxon>
        <taxon>Lophotrochozoa</taxon>
        <taxon>Mollusca</taxon>
        <taxon>Bivalvia</taxon>
        <taxon>Autobranchia</taxon>
        <taxon>Pteriomorphia</taxon>
        <taxon>Pterioida</taxon>
        <taxon>Pterioidea</taxon>
        <taxon>Pteriidae</taxon>
        <taxon>Pinctada</taxon>
    </lineage>
</organism>
<keyword evidence="3" id="KW-0812">Transmembrane</keyword>
<feature type="domain" description="Major facilitator superfamily (MFS) profile" evidence="4">
    <location>
        <begin position="478"/>
        <end position="671"/>
    </location>
</feature>
<evidence type="ECO:0000259" key="4">
    <source>
        <dbReference type="PROSITE" id="PS50850"/>
    </source>
</evidence>
<feature type="transmembrane region" description="Helical" evidence="3">
    <location>
        <begin position="482"/>
        <end position="500"/>
    </location>
</feature>
<dbReference type="EMBL" id="VSWD01000010">
    <property type="protein sequence ID" value="KAK3089604.1"/>
    <property type="molecule type" value="Genomic_DNA"/>
</dbReference>
<comment type="subcellular location">
    <subcellularLocation>
        <location evidence="1">Membrane</location>
        <topology evidence="1">Multi-pass membrane protein</topology>
    </subcellularLocation>
</comment>
<dbReference type="InterPro" id="IPR050327">
    <property type="entry name" value="Proton-linked_MCT"/>
</dbReference>
<feature type="transmembrane region" description="Helical" evidence="3">
    <location>
        <begin position="551"/>
        <end position="571"/>
    </location>
</feature>
<feature type="transmembrane region" description="Helical" evidence="3">
    <location>
        <begin position="642"/>
        <end position="665"/>
    </location>
</feature>
<evidence type="ECO:0000313" key="5">
    <source>
        <dbReference type="EMBL" id="KAK3089604.1"/>
    </source>
</evidence>
<feature type="transmembrane region" description="Helical" evidence="3">
    <location>
        <begin position="577"/>
        <end position="600"/>
    </location>
</feature>
<reference evidence="5" key="1">
    <citation type="submission" date="2019-08" db="EMBL/GenBank/DDBJ databases">
        <title>The improved chromosome-level genome for the pearl oyster Pinctada fucata martensii using PacBio sequencing and Hi-C.</title>
        <authorList>
            <person name="Zheng Z."/>
        </authorList>
    </citation>
    <scope>NUCLEOTIDE SEQUENCE</scope>
    <source>
        <strain evidence="5">ZZ-2019</strain>
        <tissue evidence="5">Adductor muscle</tissue>
    </source>
</reference>